<keyword evidence="1" id="KW-1133">Transmembrane helix</keyword>
<dbReference type="RefSeq" id="WP_136136301.1">
    <property type="nucleotide sequence ID" value="NZ_SDGV01000008.1"/>
</dbReference>
<feature type="transmembrane region" description="Helical" evidence="1">
    <location>
        <begin position="77"/>
        <end position="98"/>
    </location>
</feature>
<proteinExistence type="predicted"/>
<sequence>MMNKKRWTTGKDGYDRRLISRDPFNSYRGFPDDTTNKPSKMNNVKISVFSLILTGLVASIMYLVLVNLPKSISSHPLSLIVFIILLVTVFYTFKYVILTHITKK</sequence>
<evidence type="ECO:0000313" key="2">
    <source>
        <dbReference type="EMBL" id="THB61723.1"/>
    </source>
</evidence>
<keyword evidence="1" id="KW-0812">Transmembrane</keyword>
<dbReference type="AlphaFoldDB" id="A0A4S3B798"/>
<dbReference type="OrthoDB" id="9992528at2"/>
<reference evidence="2 3" key="1">
    <citation type="submission" date="2019-01" db="EMBL/GenBank/DDBJ databases">
        <title>Vagococcus silagei sp. nov. isolated from brewer's grain.</title>
        <authorList>
            <person name="Guu J.-R."/>
        </authorList>
    </citation>
    <scope>NUCLEOTIDE SEQUENCE [LARGE SCALE GENOMIC DNA]</scope>
    <source>
        <strain evidence="2 3">2B-2</strain>
    </source>
</reference>
<feature type="transmembrane region" description="Helical" evidence="1">
    <location>
        <begin position="46"/>
        <end position="65"/>
    </location>
</feature>
<evidence type="ECO:0000313" key="3">
    <source>
        <dbReference type="Proteomes" id="UP000310506"/>
    </source>
</evidence>
<gene>
    <name evidence="2" type="ORF">ESZ54_03500</name>
</gene>
<organism evidence="2 3">
    <name type="scientific">Vagococcus silagei</name>
    <dbReference type="NCBI Taxonomy" id="2508885"/>
    <lineage>
        <taxon>Bacteria</taxon>
        <taxon>Bacillati</taxon>
        <taxon>Bacillota</taxon>
        <taxon>Bacilli</taxon>
        <taxon>Lactobacillales</taxon>
        <taxon>Enterococcaceae</taxon>
        <taxon>Vagococcus</taxon>
    </lineage>
</organism>
<name>A0A4S3B798_9ENTE</name>
<protein>
    <submittedName>
        <fullName evidence="2">Uncharacterized protein</fullName>
    </submittedName>
</protein>
<keyword evidence="3" id="KW-1185">Reference proteome</keyword>
<keyword evidence="1" id="KW-0472">Membrane</keyword>
<dbReference type="EMBL" id="SDGV01000008">
    <property type="protein sequence ID" value="THB61723.1"/>
    <property type="molecule type" value="Genomic_DNA"/>
</dbReference>
<accession>A0A4S3B798</accession>
<comment type="caution">
    <text evidence="2">The sequence shown here is derived from an EMBL/GenBank/DDBJ whole genome shotgun (WGS) entry which is preliminary data.</text>
</comment>
<evidence type="ECO:0000256" key="1">
    <source>
        <dbReference type="SAM" id="Phobius"/>
    </source>
</evidence>
<dbReference type="Proteomes" id="UP000310506">
    <property type="component" value="Unassembled WGS sequence"/>
</dbReference>